<keyword evidence="1" id="KW-0732">Signal</keyword>
<keyword evidence="3" id="KW-0245">EGF-like domain</keyword>
<feature type="domain" description="EGF-like" evidence="4">
    <location>
        <begin position="240"/>
        <end position="271"/>
    </location>
</feature>
<proteinExistence type="predicted"/>
<dbReference type="GO" id="GO:0009986">
    <property type="term" value="C:cell surface"/>
    <property type="evidence" value="ECO:0007669"/>
    <property type="project" value="TreeGrafter"/>
</dbReference>
<feature type="domain" description="EGF-like" evidence="4">
    <location>
        <begin position="145"/>
        <end position="176"/>
    </location>
</feature>
<feature type="disulfide bond" evidence="3">
    <location>
        <begin position="148"/>
        <end position="158"/>
    </location>
</feature>
<feature type="disulfide bond" evidence="3">
    <location>
        <begin position="80"/>
        <end position="89"/>
    </location>
</feature>
<feature type="disulfide bond" evidence="3">
    <location>
        <begin position="243"/>
        <end position="253"/>
    </location>
</feature>
<feature type="disulfide bond" evidence="3">
    <location>
        <begin position="500"/>
        <end position="509"/>
    </location>
</feature>
<dbReference type="OrthoDB" id="6362829at2759"/>
<evidence type="ECO:0000313" key="6">
    <source>
        <dbReference type="Proteomes" id="UP000324222"/>
    </source>
</evidence>
<evidence type="ECO:0000256" key="3">
    <source>
        <dbReference type="PROSITE-ProRule" id="PRU00076"/>
    </source>
</evidence>
<feature type="disulfide bond" evidence="3">
    <location>
        <begin position="261"/>
        <end position="270"/>
    </location>
</feature>
<evidence type="ECO:0000313" key="5">
    <source>
        <dbReference type="EMBL" id="MPC32579.1"/>
    </source>
</evidence>
<dbReference type="EMBL" id="VSRR010002655">
    <property type="protein sequence ID" value="MPC32579.1"/>
    <property type="molecule type" value="Genomic_DNA"/>
</dbReference>
<dbReference type="InterPro" id="IPR050969">
    <property type="entry name" value="Dev_Signal_Modulators"/>
</dbReference>
<dbReference type="CDD" id="cd00054">
    <property type="entry name" value="EGF_CA"/>
    <property type="match status" value="1"/>
</dbReference>
<dbReference type="PANTHER" id="PTHR14949">
    <property type="entry name" value="EGF-LIKE-DOMAIN, MULTIPLE 7, 8"/>
    <property type="match status" value="1"/>
</dbReference>
<dbReference type="SUPFAM" id="SSF57196">
    <property type="entry name" value="EGF/Laminin"/>
    <property type="match status" value="2"/>
</dbReference>
<dbReference type="AlphaFoldDB" id="A0A5B7EH75"/>
<organism evidence="5 6">
    <name type="scientific">Portunus trituberculatus</name>
    <name type="common">Swimming crab</name>
    <name type="synonym">Neptunus trituberculatus</name>
    <dbReference type="NCBI Taxonomy" id="210409"/>
    <lineage>
        <taxon>Eukaryota</taxon>
        <taxon>Metazoa</taxon>
        <taxon>Ecdysozoa</taxon>
        <taxon>Arthropoda</taxon>
        <taxon>Crustacea</taxon>
        <taxon>Multicrustacea</taxon>
        <taxon>Malacostraca</taxon>
        <taxon>Eumalacostraca</taxon>
        <taxon>Eucarida</taxon>
        <taxon>Decapoda</taxon>
        <taxon>Pleocyemata</taxon>
        <taxon>Brachyura</taxon>
        <taxon>Eubrachyura</taxon>
        <taxon>Portunoidea</taxon>
        <taxon>Portunidae</taxon>
        <taxon>Portuninae</taxon>
        <taxon>Portunus</taxon>
    </lineage>
</organism>
<feature type="domain" description="EGF-like" evidence="4">
    <location>
        <begin position="479"/>
        <end position="510"/>
    </location>
</feature>
<gene>
    <name evidence="5" type="primary">VWDE_0</name>
    <name evidence="5" type="ORF">E2C01_025896</name>
</gene>
<comment type="caution">
    <text evidence="3">Lacks conserved residue(s) required for the propagation of feature annotation.</text>
</comment>
<accession>A0A5B7EH75</accession>
<feature type="disulfide bond" evidence="3">
    <location>
        <begin position="482"/>
        <end position="492"/>
    </location>
</feature>
<dbReference type="PROSITE" id="PS01186">
    <property type="entry name" value="EGF_2"/>
    <property type="match status" value="2"/>
</dbReference>
<dbReference type="Gene3D" id="2.10.25.10">
    <property type="entry name" value="Laminin"/>
    <property type="match status" value="4"/>
</dbReference>
<keyword evidence="6" id="KW-1185">Reference proteome</keyword>
<dbReference type="InterPro" id="IPR000742">
    <property type="entry name" value="EGF"/>
</dbReference>
<dbReference type="SMART" id="SM00181">
    <property type="entry name" value="EGF"/>
    <property type="match status" value="5"/>
</dbReference>
<dbReference type="PANTHER" id="PTHR14949:SF56">
    <property type="entry name" value="EGF-LIKE-DOMAIN, MULTIPLE 7"/>
    <property type="match status" value="1"/>
</dbReference>
<sequence length="536" mass="58966">MVPINLLNNVVQKSNNILVVECLRGLTFPNGERRLTFKCNGEYWIFPDKYNSTSDMHCTKNCDEPCQNGGTCEMLGHCRCPSGFTGHVCESRICNDFVPTIVNGTYSFINDSVLVNCTGSAYSYWITCENGIWEGDSVSEDAPCPIICPLNCKHGGTCILPGVCVCTEDYTGLVCENRLYDCLVQPPLIINSDIAYNYRNATVECHDGFAFWNNATTLNLGCKLNNWHAVEMDYIPKMCYPFCEPACQNDGICLGGNQCLCPRGLTGPTCEKGSLCISPPEVPPNMELKNISGGVYVATCKKNHTFSSPDISSLKITCEAGVWSKSHVYVCNPVCTLPCQNGGICTGNTLWPPDLGDNWKLVCKDGKWSQVPVKFNEEFPCLPRCDPPCLGGGKCIAPSQCYCGNGVFMGDCTMRKWCNRSPLIINGLAYRLAPRLMRVACLEGRLTYGGSRNVVLRCFGDYWVTASKTPIIVNDVRCNFTCNPRCKNGGRCVGHNMCSCNNGYAGPFCDYPGCGTAPLRVQHGQLNVTYEYVLPY</sequence>
<feature type="disulfide bond" evidence="3">
    <location>
        <begin position="166"/>
        <end position="175"/>
    </location>
</feature>
<dbReference type="Proteomes" id="UP000324222">
    <property type="component" value="Unassembled WGS sequence"/>
</dbReference>
<feature type="domain" description="EGF-like" evidence="4">
    <location>
        <begin position="59"/>
        <end position="90"/>
    </location>
</feature>
<reference evidence="5 6" key="1">
    <citation type="submission" date="2019-05" db="EMBL/GenBank/DDBJ databases">
        <title>Another draft genome of Portunus trituberculatus and its Hox gene families provides insights of decapod evolution.</title>
        <authorList>
            <person name="Jeong J.-H."/>
            <person name="Song I."/>
            <person name="Kim S."/>
            <person name="Choi T."/>
            <person name="Kim D."/>
            <person name="Ryu S."/>
            <person name="Kim W."/>
        </authorList>
    </citation>
    <scope>NUCLEOTIDE SEQUENCE [LARGE SCALE GENOMIC DNA]</scope>
    <source>
        <tissue evidence="5">Muscle</tissue>
    </source>
</reference>
<keyword evidence="2 3" id="KW-1015">Disulfide bond</keyword>
<evidence type="ECO:0000256" key="2">
    <source>
        <dbReference type="ARBA" id="ARBA00023157"/>
    </source>
</evidence>
<evidence type="ECO:0000259" key="4">
    <source>
        <dbReference type="PROSITE" id="PS50026"/>
    </source>
</evidence>
<dbReference type="GO" id="GO:0005576">
    <property type="term" value="C:extracellular region"/>
    <property type="evidence" value="ECO:0007669"/>
    <property type="project" value="TreeGrafter"/>
</dbReference>
<name>A0A5B7EH75_PORTR</name>
<evidence type="ECO:0000256" key="1">
    <source>
        <dbReference type="ARBA" id="ARBA00022729"/>
    </source>
</evidence>
<dbReference type="PROSITE" id="PS00022">
    <property type="entry name" value="EGF_1"/>
    <property type="match status" value="4"/>
</dbReference>
<dbReference type="GO" id="GO:0005102">
    <property type="term" value="F:signaling receptor binding"/>
    <property type="evidence" value="ECO:0007669"/>
    <property type="project" value="TreeGrafter"/>
</dbReference>
<feature type="disulfide bond" evidence="3">
    <location>
        <begin position="62"/>
        <end position="72"/>
    </location>
</feature>
<dbReference type="PROSITE" id="PS50026">
    <property type="entry name" value="EGF_3"/>
    <property type="match status" value="4"/>
</dbReference>
<comment type="caution">
    <text evidence="5">The sequence shown here is derived from an EMBL/GenBank/DDBJ whole genome shotgun (WGS) entry which is preliminary data.</text>
</comment>
<protein>
    <submittedName>
        <fullName evidence="5">von Willebrand factor D and EGF domain-containing protein</fullName>
    </submittedName>
</protein>